<evidence type="ECO:0000256" key="1">
    <source>
        <dbReference type="ARBA" id="ARBA00000085"/>
    </source>
</evidence>
<dbReference type="EMBL" id="JADHQC010000004">
    <property type="protein sequence ID" value="MBL6811558.1"/>
    <property type="molecule type" value="Genomic_DNA"/>
</dbReference>
<dbReference type="SUPFAM" id="SSF55785">
    <property type="entry name" value="PYP-like sensor domain (PAS domain)"/>
    <property type="match status" value="1"/>
</dbReference>
<dbReference type="Pfam" id="PF02518">
    <property type="entry name" value="HATPase_c"/>
    <property type="match status" value="1"/>
</dbReference>
<evidence type="ECO:0000256" key="6">
    <source>
        <dbReference type="ARBA" id="ARBA00022777"/>
    </source>
</evidence>
<sequence>MIFFENILDELSAKILVTDDNLDVLFLNKSAEDYLCASLEESRGKNIDKVFKEKISNELELQEILEKKKSLKRHITTIFLKDNLQKKTSFTASYFANEEFKGIIFEFFDNSKPESIADKMKKRTAASVTQAFSRGLAHEIKNPLSGIRGAAQLLAQKIEDPKKNKLANIILKESDRLASIVNKVSDNGFKLEQTFQNIHTILEKIPAFIKNIENQKVQIVKDYDPSLPLIEIDNSLISQVFFNLATNSIEAFKKNNSSGKITIRSRVAYEVFINNKKYNTACQVDFIDNGPGIPDDIIDSVFFPLVSSKEIASGLGLSIVKGIINQHHGSIDCSSDDTGTTFTILLPISEINFEKTKASEGING</sequence>
<dbReference type="Proteomes" id="UP000744438">
    <property type="component" value="Unassembled WGS sequence"/>
</dbReference>
<accession>A0A937I498</accession>
<evidence type="ECO:0000256" key="2">
    <source>
        <dbReference type="ARBA" id="ARBA00012438"/>
    </source>
</evidence>
<keyword evidence="3" id="KW-0597">Phosphoprotein</keyword>
<reference evidence="15" key="1">
    <citation type="submission" date="2020-10" db="EMBL/GenBank/DDBJ databases">
        <title>Microbiome of the Black Sea water column analyzed by genome centric metagenomics.</title>
        <authorList>
            <person name="Cabello-Yeves P.J."/>
            <person name="Callieri C."/>
            <person name="Picazo A."/>
            <person name="Mehrshad M."/>
            <person name="Haro-Moreno J.M."/>
            <person name="Roda-Garcia J."/>
            <person name="Dzembekova N."/>
            <person name="Slabakova V."/>
            <person name="Slabakova N."/>
            <person name="Moncheva S."/>
            <person name="Rodriguez-Valera F."/>
        </authorList>
    </citation>
    <scope>NUCLEOTIDE SEQUENCE</scope>
    <source>
        <strain evidence="15">BS307-5m-G49</strain>
    </source>
</reference>
<dbReference type="InterPro" id="IPR004358">
    <property type="entry name" value="Sig_transdc_His_kin-like_C"/>
</dbReference>
<dbReference type="AlphaFoldDB" id="A0A937I498"/>
<organism evidence="15 16">
    <name type="scientific">SAR86 cluster bacterium</name>
    <dbReference type="NCBI Taxonomy" id="2030880"/>
    <lineage>
        <taxon>Bacteria</taxon>
        <taxon>Pseudomonadati</taxon>
        <taxon>Pseudomonadota</taxon>
        <taxon>Gammaproteobacteria</taxon>
        <taxon>SAR86 cluster</taxon>
    </lineage>
</organism>
<comment type="catalytic activity">
    <reaction evidence="1">
        <text>ATP + protein L-histidine = ADP + protein N-phospho-L-histidine.</text>
        <dbReference type="EC" id="2.7.13.3"/>
    </reaction>
</comment>
<dbReference type="SMART" id="SM00388">
    <property type="entry name" value="HisKA"/>
    <property type="match status" value="1"/>
</dbReference>
<dbReference type="GO" id="GO:0005524">
    <property type="term" value="F:ATP binding"/>
    <property type="evidence" value="ECO:0007669"/>
    <property type="project" value="UniProtKB-KW"/>
</dbReference>
<keyword evidence="9" id="KW-0535">Nitrogen fixation</keyword>
<evidence type="ECO:0000256" key="3">
    <source>
        <dbReference type="ARBA" id="ARBA00022553"/>
    </source>
</evidence>
<evidence type="ECO:0000256" key="5">
    <source>
        <dbReference type="ARBA" id="ARBA00022741"/>
    </source>
</evidence>
<evidence type="ECO:0000256" key="12">
    <source>
        <dbReference type="ARBA" id="ARBA00042313"/>
    </source>
</evidence>
<dbReference type="PANTHER" id="PTHR43065:SF16">
    <property type="entry name" value="SENSORY HISTIDINE KINASE_PHOSPHATASE NTRB"/>
    <property type="match status" value="1"/>
</dbReference>
<evidence type="ECO:0000256" key="4">
    <source>
        <dbReference type="ARBA" id="ARBA00022679"/>
    </source>
</evidence>
<comment type="function">
    <text evidence="10">Member of the two-component regulatory system NtrB/NtrC, which controls expression of the nitrogen-regulated (ntr) genes in response to nitrogen limitation. Under conditions of nitrogen limitation, NtrB autophosphorylates and transfers the phosphoryl group to NtrC. In the presence of nitrogen, acts as a phosphatase that dephosphorylates and inactivates NtrC.</text>
</comment>
<keyword evidence="6" id="KW-0418">Kinase</keyword>
<dbReference type="PROSITE" id="PS50109">
    <property type="entry name" value="HIS_KIN"/>
    <property type="match status" value="1"/>
</dbReference>
<gene>
    <name evidence="15" type="ORF">ISQ63_01585</name>
</gene>
<keyword evidence="7" id="KW-0067">ATP-binding</keyword>
<dbReference type="NCBIfam" id="NF008293">
    <property type="entry name" value="PRK11073.1"/>
    <property type="match status" value="1"/>
</dbReference>
<dbReference type="CDD" id="cd00130">
    <property type="entry name" value="PAS"/>
    <property type="match status" value="1"/>
</dbReference>
<evidence type="ECO:0000256" key="9">
    <source>
        <dbReference type="ARBA" id="ARBA00023231"/>
    </source>
</evidence>
<proteinExistence type="predicted"/>
<dbReference type="SUPFAM" id="SSF55874">
    <property type="entry name" value="ATPase domain of HSP90 chaperone/DNA topoisomerase II/histidine kinase"/>
    <property type="match status" value="1"/>
</dbReference>
<dbReference type="InterPro" id="IPR003661">
    <property type="entry name" value="HisK_dim/P_dom"/>
</dbReference>
<evidence type="ECO:0000256" key="13">
    <source>
        <dbReference type="ARBA" id="ARBA00043094"/>
    </source>
</evidence>
<evidence type="ECO:0000256" key="10">
    <source>
        <dbReference type="ARBA" id="ARBA00037696"/>
    </source>
</evidence>
<dbReference type="SMART" id="SM00091">
    <property type="entry name" value="PAS"/>
    <property type="match status" value="1"/>
</dbReference>
<evidence type="ECO:0000256" key="8">
    <source>
        <dbReference type="ARBA" id="ARBA00023012"/>
    </source>
</evidence>
<keyword evidence="8" id="KW-0902">Two-component regulatory system</keyword>
<dbReference type="InterPro" id="IPR036890">
    <property type="entry name" value="HATPase_C_sf"/>
</dbReference>
<keyword evidence="5" id="KW-0547">Nucleotide-binding</keyword>
<evidence type="ECO:0000313" key="15">
    <source>
        <dbReference type="EMBL" id="MBL6811558.1"/>
    </source>
</evidence>
<dbReference type="InterPro" id="IPR000014">
    <property type="entry name" value="PAS"/>
</dbReference>
<evidence type="ECO:0000256" key="11">
    <source>
        <dbReference type="ARBA" id="ARBA00039567"/>
    </source>
</evidence>
<evidence type="ECO:0000313" key="16">
    <source>
        <dbReference type="Proteomes" id="UP000744438"/>
    </source>
</evidence>
<dbReference type="PRINTS" id="PR00344">
    <property type="entry name" value="BCTRLSENSOR"/>
</dbReference>
<dbReference type="Gene3D" id="1.10.287.130">
    <property type="match status" value="1"/>
</dbReference>
<dbReference type="InterPro" id="IPR005467">
    <property type="entry name" value="His_kinase_dom"/>
</dbReference>
<dbReference type="CDD" id="cd00082">
    <property type="entry name" value="HisKA"/>
    <property type="match status" value="1"/>
</dbReference>
<dbReference type="InterPro" id="IPR003594">
    <property type="entry name" value="HATPase_dom"/>
</dbReference>
<evidence type="ECO:0000256" key="7">
    <source>
        <dbReference type="ARBA" id="ARBA00022840"/>
    </source>
</evidence>
<dbReference type="Gene3D" id="3.30.565.10">
    <property type="entry name" value="Histidine kinase-like ATPase, C-terminal domain"/>
    <property type="match status" value="1"/>
</dbReference>
<dbReference type="InterPro" id="IPR036097">
    <property type="entry name" value="HisK_dim/P_sf"/>
</dbReference>
<keyword evidence="4" id="KW-0808">Transferase</keyword>
<dbReference type="SUPFAM" id="SSF47384">
    <property type="entry name" value="Homodimeric domain of signal transducing histidine kinase"/>
    <property type="match status" value="1"/>
</dbReference>
<name>A0A937I498_9GAMM</name>
<dbReference type="GO" id="GO:0000155">
    <property type="term" value="F:phosphorelay sensor kinase activity"/>
    <property type="evidence" value="ECO:0007669"/>
    <property type="project" value="InterPro"/>
</dbReference>
<dbReference type="PANTHER" id="PTHR43065">
    <property type="entry name" value="SENSOR HISTIDINE KINASE"/>
    <property type="match status" value="1"/>
</dbReference>
<comment type="caution">
    <text evidence="15">The sequence shown here is derived from an EMBL/GenBank/DDBJ whole genome shotgun (WGS) entry which is preliminary data.</text>
</comment>
<dbReference type="EC" id="2.7.13.3" evidence="2"/>
<dbReference type="SMART" id="SM00387">
    <property type="entry name" value="HATPase_c"/>
    <property type="match status" value="1"/>
</dbReference>
<dbReference type="Gene3D" id="3.30.450.20">
    <property type="entry name" value="PAS domain"/>
    <property type="match status" value="1"/>
</dbReference>
<feature type="domain" description="Histidine kinase" evidence="14">
    <location>
        <begin position="135"/>
        <end position="350"/>
    </location>
</feature>
<dbReference type="InterPro" id="IPR035965">
    <property type="entry name" value="PAS-like_dom_sf"/>
</dbReference>
<dbReference type="Pfam" id="PF00512">
    <property type="entry name" value="HisKA"/>
    <property type="match status" value="1"/>
</dbReference>
<evidence type="ECO:0000259" key="14">
    <source>
        <dbReference type="PROSITE" id="PS50109"/>
    </source>
</evidence>
<protein>
    <recommendedName>
        <fullName evidence="11">Sensory histidine kinase/phosphatase NtrB</fullName>
        <ecNumber evidence="2">2.7.13.3</ecNumber>
    </recommendedName>
    <alternativeName>
        <fullName evidence="12">Nitrogen regulation protein NR(II)</fullName>
    </alternativeName>
    <alternativeName>
        <fullName evidence="13">Nitrogen regulator II</fullName>
    </alternativeName>
</protein>